<proteinExistence type="predicted"/>
<dbReference type="KEGG" id="sze:AW14_12545"/>
<evidence type="ECO:0000256" key="1">
    <source>
        <dbReference type="ARBA" id="ARBA00022729"/>
    </source>
</evidence>
<sequence>MKPKFYIFFLVCFQIQNAFPQVTLEADGSGVIATYTLIRNVLGSNAIETPDLNGDKPATHTIFGNHITEAFDNDLGKNVFNFLIHLTPDNDTSTGASDRQRLEIKTYASSPDNLKGTVGETVQYKWKFKIPTGFVPSPNFTHIHQLKAVGGDDGNPIFAITLRKSAALGATSKLELNYYPPGTSSATKLRNLEMSLFEGHWVEVVETVTYGDASTSSYDLSIKKISDNSILTTYNSNSLITFRANNTFVRPKWGIYRSIATPTGMKDETLFFADFSIEEIVALSVNDPEYNQNDIRIVPNPANNQIFIIESTLYSFNNIYIYDHLGRFLNVLKPISNSIDVSNLKSGIYYLKFNNDNSTFITKKLIIQ</sequence>
<dbReference type="Pfam" id="PF18962">
    <property type="entry name" value="Por_Secre_tail"/>
    <property type="match status" value="1"/>
</dbReference>
<evidence type="ECO:0000313" key="4">
    <source>
        <dbReference type="Proteomes" id="UP000032229"/>
    </source>
</evidence>
<dbReference type="HOGENOM" id="CLU_782686_0_0_10"/>
<dbReference type="STRING" id="1454006.AW14_12545"/>
<evidence type="ECO:0000259" key="2">
    <source>
        <dbReference type="Pfam" id="PF18962"/>
    </source>
</evidence>
<dbReference type="PATRIC" id="fig|1454006.5.peg.2488"/>
<dbReference type="RefSeq" id="WP_044639068.1">
    <property type="nucleotide sequence ID" value="NZ_CP007202.1"/>
</dbReference>
<protein>
    <recommendedName>
        <fullName evidence="2">Secretion system C-terminal sorting domain-containing protein</fullName>
    </recommendedName>
</protein>
<gene>
    <name evidence="3" type="ORF">AW14_12545</name>
</gene>
<evidence type="ECO:0000313" key="3">
    <source>
        <dbReference type="EMBL" id="AJR04357.1"/>
    </source>
</evidence>
<reference evidence="3 4" key="1">
    <citation type="submission" date="2014-02" db="EMBL/GenBank/DDBJ databases">
        <authorList>
            <person name="Young C.-C."/>
            <person name="Hameed A."/>
            <person name="Huang H.-C."/>
            <person name="Shahina M."/>
        </authorList>
    </citation>
    <scope>NUCLEOTIDE SEQUENCE [LARGE SCALE GENOMIC DNA]</scope>
    <source>
        <strain evidence="3 4">CC-SAMT-1</strain>
    </source>
</reference>
<organism evidence="3 4">
    <name type="scientific">Siansivirga zeaxanthinifaciens CC-SAMT-1</name>
    <dbReference type="NCBI Taxonomy" id="1454006"/>
    <lineage>
        <taxon>Bacteria</taxon>
        <taxon>Pseudomonadati</taxon>
        <taxon>Bacteroidota</taxon>
        <taxon>Flavobacteriia</taxon>
        <taxon>Flavobacteriales</taxon>
        <taxon>Flavobacteriaceae</taxon>
        <taxon>Siansivirga</taxon>
    </lineage>
</organism>
<name>A0A0C5WDL2_9FLAO</name>
<dbReference type="Gene3D" id="2.60.120.200">
    <property type="match status" value="1"/>
</dbReference>
<feature type="domain" description="Secretion system C-terminal sorting" evidence="2">
    <location>
        <begin position="298"/>
        <end position="367"/>
    </location>
</feature>
<dbReference type="Proteomes" id="UP000032229">
    <property type="component" value="Chromosome"/>
</dbReference>
<dbReference type="InterPro" id="IPR026444">
    <property type="entry name" value="Secre_tail"/>
</dbReference>
<accession>A0A0C5WDL2</accession>
<dbReference type="NCBIfam" id="TIGR04183">
    <property type="entry name" value="Por_Secre_tail"/>
    <property type="match status" value="1"/>
</dbReference>
<keyword evidence="1" id="KW-0732">Signal</keyword>
<dbReference type="EMBL" id="CP007202">
    <property type="protein sequence ID" value="AJR04357.1"/>
    <property type="molecule type" value="Genomic_DNA"/>
</dbReference>
<dbReference type="AlphaFoldDB" id="A0A0C5WDL2"/>
<keyword evidence="4" id="KW-1185">Reference proteome</keyword>